<reference evidence="7 8" key="1">
    <citation type="submission" date="2023-05" db="EMBL/GenBank/DDBJ databases">
        <title>Novel species of genus Flectobacillus isolated from stream in China.</title>
        <authorList>
            <person name="Lu H."/>
        </authorList>
    </citation>
    <scope>NUCLEOTIDE SEQUENCE [LARGE SCALE GENOMIC DNA]</scope>
    <source>
        <strain evidence="7 8">KCTC 42575</strain>
    </source>
</reference>
<keyword evidence="4 5" id="KW-0472">Membrane</keyword>
<evidence type="ECO:0000256" key="4">
    <source>
        <dbReference type="ARBA" id="ARBA00023136"/>
    </source>
</evidence>
<organism evidence="7 8">
    <name type="scientific">Flectobacillus roseus</name>
    <dbReference type="NCBI Taxonomy" id="502259"/>
    <lineage>
        <taxon>Bacteria</taxon>
        <taxon>Pseudomonadati</taxon>
        <taxon>Bacteroidota</taxon>
        <taxon>Cytophagia</taxon>
        <taxon>Cytophagales</taxon>
        <taxon>Flectobacillaceae</taxon>
        <taxon>Flectobacillus</taxon>
    </lineage>
</organism>
<evidence type="ECO:0000256" key="1">
    <source>
        <dbReference type="ARBA" id="ARBA00004141"/>
    </source>
</evidence>
<feature type="domain" description="Methylamine utilisation protein MauE" evidence="6">
    <location>
        <begin position="1"/>
        <end position="143"/>
    </location>
</feature>
<accession>A0ABT6Y8G8</accession>
<keyword evidence="2 5" id="KW-0812">Transmembrane</keyword>
<keyword evidence="8" id="KW-1185">Reference proteome</keyword>
<evidence type="ECO:0000256" key="2">
    <source>
        <dbReference type="ARBA" id="ARBA00022692"/>
    </source>
</evidence>
<gene>
    <name evidence="7" type="ORF">QM524_11430</name>
</gene>
<feature type="transmembrane region" description="Helical" evidence="5">
    <location>
        <begin position="125"/>
        <end position="143"/>
    </location>
</feature>
<protein>
    <submittedName>
        <fullName evidence="7">DoxX family protein</fullName>
    </submittedName>
</protein>
<feature type="transmembrane region" description="Helical" evidence="5">
    <location>
        <begin position="155"/>
        <end position="175"/>
    </location>
</feature>
<dbReference type="EMBL" id="JASHIF010000009">
    <property type="protein sequence ID" value="MDI9859821.1"/>
    <property type="molecule type" value="Genomic_DNA"/>
</dbReference>
<sequence length="366" mass="41662">MKFLAHLSRIFVGVIFIFSGLIKLNDPIGTEIKLEEYFDVFATDFPWMAGFWHFWVPLALYVSIFLCTLELVLGVCLLVQYKLKSASWILLATVVFFGFLTFYSAYFNKVTDCGCFGEAIKLKPWTSFIKDMILMFFILIILWQRHIFADKKTGWAVAASLVFCLALGTYAVNYLPVNDGLPYAIGENIQNNMKPAEAPKFKYIMEKGGKEQEFMEYPTDTTWKFKQMIQLNEDAAKARITDYNLYRTGDSIDYKAESFVGKKLMIVSPFVEKANLGHIEEIKQLIQGLKGSDVTVWFVTASTDDAAQNFIKQNQLDVVVLNADVKVLKTIARANPVIWLLQDGTVKGKWSNKATPDKEEVLSKLQ</sequence>
<dbReference type="Pfam" id="PF07291">
    <property type="entry name" value="MauE"/>
    <property type="match status" value="1"/>
</dbReference>
<proteinExistence type="predicted"/>
<dbReference type="RefSeq" id="WP_283344687.1">
    <property type="nucleotide sequence ID" value="NZ_JASHIF010000009.1"/>
</dbReference>
<dbReference type="Proteomes" id="UP001236507">
    <property type="component" value="Unassembled WGS sequence"/>
</dbReference>
<feature type="transmembrane region" description="Helical" evidence="5">
    <location>
        <begin position="54"/>
        <end position="79"/>
    </location>
</feature>
<feature type="transmembrane region" description="Helical" evidence="5">
    <location>
        <begin position="86"/>
        <end position="105"/>
    </location>
</feature>
<evidence type="ECO:0000313" key="8">
    <source>
        <dbReference type="Proteomes" id="UP001236507"/>
    </source>
</evidence>
<evidence type="ECO:0000313" key="7">
    <source>
        <dbReference type="EMBL" id="MDI9859821.1"/>
    </source>
</evidence>
<dbReference type="NCBIfam" id="NF045576">
    <property type="entry name" value="BT_3928_fam"/>
    <property type="match status" value="1"/>
</dbReference>
<feature type="transmembrane region" description="Helical" evidence="5">
    <location>
        <begin position="7"/>
        <end position="24"/>
    </location>
</feature>
<evidence type="ECO:0000256" key="3">
    <source>
        <dbReference type="ARBA" id="ARBA00022989"/>
    </source>
</evidence>
<name>A0ABT6Y8G8_9BACT</name>
<comment type="caution">
    <text evidence="7">The sequence shown here is derived from an EMBL/GenBank/DDBJ whole genome shotgun (WGS) entry which is preliminary data.</text>
</comment>
<evidence type="ECO:0000259" key="6">
    <source>
        <dbReference type="Pfam" id="PF07291"/>
    </source>
</evidence>
<evidence type="ECO:0000256" key="5">
    <source>
        <dbReference type="SAM" id="Phobius"/>
    </source>
</evidence>
<dbReference type="InterPro" id="IPR009908">
    <property type="entry name" value="Methylamine_util_MauE"/>
</dbReference>
<comment type="subcellular location">
    <subcellularLocation>
        <location evidence="1">Membrane</location>
        <topology evidence="1">Multi-pass membrane protein</topology>
    </subcellularLocation>
</comment>
<keyword evidence="3 5" id="KW-1133">Transmembrane helix</keyword>